<dbReference type="AlphaFoldDB" id="A0A6J7CMS2"/>
<accession>A0A6J7CMS2</accession>
<name>A0A6J7CMS2_9ZZZZ</name>
<reference evidence="1" key="1">
    <citation type="submission" date="2020-05" db="EMBL/GenBank/DDBJ databases">
        <authorList>
            <person name="Chiriac C."/>
            <person name="Salcher M."/>
            <person name="Ghai R."/>
            <person name="Kavagutti S V."/>
        </authorList>
    </citation>
    <scope>NUCLEOTIDE SEQUENCE</scope>
</reference>
<dbReference type="EMBL" id="CAFBLQ010000007">
    <property type="protein sequence ID" value="CAB4859091.1"/>
    <property type="molecule type" value="Genomic_DNA"/>
</dbReference>
<gene>
    <name evidence="1" type="ORF">UFOPK3423_00129</name>
</gene>
<proteinExistence type="predicted"/>
<evidence type="ECO:0000313" key="1">
    <source>
        <dbReference type="EMBL" id="CAB4859091.1"/>
    </source>
</evidence>
<sequence length="107" mass="12047">MPDQQQMTDRAVWSKRANRFQSRWRAVGGRLHVADGQLRFDGHRIDHALGGRDWSTPLTDISDVRVEGRRKLVEVELRDGTVERFVVRPAEAAAEELGNLARSANGA</sequence>
<protein>
    <submittedName>
        <fullName evidence="1">Unannotated protein</fullName>
    </submittedName>
</protein>
<organism evidence="1">
    <name type="scientific">freshwater metagenome</name>
    <dbReference type="NCBI Taxonomy" id="449393"/>
    <lineage>
        <taxon>unclassified sequences</taxon>
        <taxon>metagenomes</taxon>
        <taxon>ecological metagenomes</taxon>
    </lineage>
</organism>